<keyword evidence="2" id="KW-1185">Reference proteome</keyword>
<dbReference type="OrthoDB" id="14556at2"/>
<dbReference type="KEGG" id="cbab:SMCB_1840"/>
<sequence length="101" mass="11394">MRLSPEQRRVLLDSARACFGASVQVRLFGSRLDDRQRGGDIDLLLETELRDPAQIVAAHSRFLADAYAQLGEQKIDLLIDYPGRTNRAPIFERARSQGQLL</sequence>
<dbReference type="STRING" id="1458426.SMCB_1840"/>
<reference evidence="1 2" key="1">
    <citation type="journal article" date="2014" name="Nat. Commun.">
        <title>Physiological and genomic features of highly alkaliphilic hydrogen-utilizing Betaproteobacteria from a continental serpentinizing site.</title>
        <authorList>
            <person name="Suzuki S."/>
            <person name="Kuenen J.G."/>
            <person name="Schipper K."/>
            <person name="van der Velde S."/>
            <person name="Ishii S."/>
            <person name="Wu A."/>
            <person name="Sorokin D.Y."/>
            <person name="Tenney A."/>
            <person name="Meng X.Y."/>
            <person name="Morrill P.L."/>
            <person name="Kamagata Y."/>
            <person name="Muyzer G."/>
            <person name="Nealson K.H."/>
        </authorList>
    </citation>
    <scope>NUCLEOTIDE SEQUENCE [LARGE SCALE GENOMIC DNA]</scope>
    <source>
        <strain evidence="1 2">B1</strain>
    </source>
</reference>
<organism evidence="1 2">
    <name type="scientific">Serpentinimonas maccroryi</name>
    <dbReference type="NCBI Taxonomy" id="1458426"/>
    <lineage>
        <taxon>Bacteria</taxon>
        <taxon>Pseudomonadati</taxon>
        <taxon>Pseudomonadota</taxon>
        <taxon>Betaproteobacteria</taxon>
        <taxon>Burkholderiales</taxon>
        <taxon>Comamonadaceae</taxon>
        <taxon>Serpentinimonas</taxon>
    </lineage>
</organism>
<gene>
    <name evidence="1" type="ORF">SMCB_1840</name>
</gene>
<dbReference type="Proteomes" id="UP000066014">
    <property type="component" value="Chromosome"/>
</dbReference>
<name>A0A060NWY8_9BURK</name>
<dbReference type="AlphaFoldDB" id="A0A060NWY8"/>
<evidence type="ECO:0000313" key="1">
    <source>
        <dbReference type="EMBL" id="BAO84068.1"/>
    </source>
</evidence>
<protein>
    <submittedName>
        <fullName evidence="1">Predicted Rossmann fold nucleotide-binding protein</fullName>
    </submittedName>
</protein>
<accession>A0A060NWY8</accession>
<dbReference type="RefSeq" id="WP_045537948.1">
    <property type="nucleotide sequence ID" value="NZ_AP014569.1"/>
</dbReference>
<dbReference type="EMBL" id="AP014569">
    <property type="protein sequence ID" value="BAO84068.1"/>
    <property type="molecule type" value="Genomic_DNA"/>
</dbReference>
<proteinExistence type="predicted"/>
<evidence type="ECO:0000313" key="2">
    <source>
        <dbReference type="Proteomes" id="UP000066014"/>
    </source>
</evidence>
<dbReference type="HOGENOM" id="CLU_164558_1_1_4"/>